<dbReference type="EMBL" id="AYRZ02000003">
    <property type="protein sequence ID" value="PHT87258.1"/>
    <property type="molecule type" value="Genomic_DNA"/>
</dbReference>
<dbReference type="STRING" id="4072.A0A2G2ZZ65"/>
<comment type="caution">
    <text evidence="3">The sequence shown here is derived from an EMBL/GenBank/DDBJ whole genome shotgun (WGS) entry which is preliminary data.</text>
</comment>
<gene>
    <name evidence="3" type="ORF">T459_09364</name>
</gene>
<dbReference type="PANTHER" id="PTHR33322:SF8">
    <property type="entry name" value="BAG FAMILY MOLECULAR CHAPERONE REGULATOR 5, MITOCHONDRIAL"/>
    <property type="match status" value="1"/>
</dbReference>
<dbReference type="GO" id="GO:0006457">
    <property type="term" value="P:protein folding"/>
    <property type="evidence" value="ECO:0000318"/>
    <property type="project" value="GO_Central"/>
</dbReference>
<dbReference type="Pfam" id="PF06920">
    <property type="entry name" value="DHR-2_Lobe_A"/>
    <property type="match status" value="1"/>
</dbReference>
<proteinExistence type="predicted"/>
<reference evidence="3 4" key="2">
    <citation type="journal article" date="2017" name="Genome Biol.">
        <title>New reference genome sequences of hot pepper reveal the massive evolution of plant disease-resistance genes by retroduplication.</title>
        <authorList>
            <person name="Kim S."/>
            <person name="Park J."/>
            <person name="Yeom S.I."/>
            <person name="Kim Y.M."/>
            <person name="Seo E."/>
            <person name="Kim K.T."/>
            <person name="Kim M.S."/>
            <person name="Lee J.M."/>
            <person name="Cheong K."/>
            <person name="Shin H.S."/>
            <person name="Kim S.B."/>
            <person name="Han K."/>
            <person name="Lee J."/>
            <person name="Park M."/>
            <person name="Lee H.A."/>
            <person name="Lee H.Y."/>
            <person name="Lee Y."/>
            <person name="Oh S."/>
            <person name="Lee J.H."/>
            <person name="Choi E."/>
            <person name="Choi E."/>
            <person name="Lee S.E."/>
            <person name="Jeon J."/>
            <person name="Kim H."/>
            <person name="Choi G."/>
            <person name="Song H."/>
            <person name="Lee J."/>
            <person name="Lee S.C."/>
            <person name="Kwon J.K."/>
            <person name="Lee H.Y."/>
            <person name="Koo N."/>
            <person name="Hong Y."/>
            <person name="Kim R.W."/>
            <person name="Kang W.H."/>
            <person name="Huh J.H."/>
            <person name="Kang B.C."/>
            <person name="Yang T.J."/>
            <person name="Lee Y.H."/>
            <person name="Bennetzen J.L."/>
            <person name="Choi D."/>
        </authorList>
    </citation>
    <scope>NUCLEOTIDE SEQUENCE [LARGE SCALE GENOMIC DNA]</scope>
    <source>
        <strain evidence="4">cv. CM334</strain>
    </source>
</reference>
<dbReference type="InterPro" id="IPR043161">
    <property type="entry name" value="DOCK_C_lobe_A"/>
</dbReference>
<dbReference type="Gene3D" id="1.25.40.410">
    <property type="match status" value="1"/>
</dbReference>
<dbReference type="SMART" id="SM00264">
    <property type="entry name" value="BAG"/>
    <property type="match status" value="1"/>
</dbReference>
<dbReference type="AlphaFoldDB" id="A0A2G2ZZ65"/>
<protein>
    <submittedName>
        <fullName evidence="3">BAG family molecular chaperone regulator 5, mitochondrial</fullName>
    </submittedName>
</protein>
<dbReference type="InterPro" id="IPR003103">
    <property type="entry name" value="BAG_domain"/>
</dbReference>
<feature type="domain" description="BAG" evidence="2">
    <location>
        <begin position="326"/>
        <end position="382"/>
    </location>
</feature>
<evidence type="ECO:0000313" key="4">
    <source>
        <dbReference type="Proteomes" id="UP000222542"/>
    </source>
</evidence>
<name>A0A2G2ZZ65_CAPAN</name>
<sequence>MPPNYGVVLPIDVKLGTKPISIPPYRMTLTKVKKSKDKLSSLMENISGYQFDEDRLRMIRDKVFNGETKVVSLNSDGVLSISGRVYMPRVGGWEPIDILNRQTGKLRPKSIDSMNDQNLDNEGYTNTLGAGQRKLTRAEEVISKTEENLVVESTEVAPALEGGSEAVTESSEPLLLWRLPVMKAPKTRRLRVMLTITFSELVSKVRVTQMKPDETLEESGEPLHLRRISRKPLVLFSVMNVDKYRYVAAESFYKPVMGFSPVPDLYIMWLLHLCEAHQEMQSWTEAAQCIVTVAGVVMQVASFGGSNINLSAWEDKKNPSESKEIVDAERLSERERIRMNEALMGLLLRLDSVPGVDPTIRELRRDLSRRIVRLQEILDVVSDTNIQNWDGFLMDWDDVVERMEMDVCKERGGGNELETFCAEHLGFRCLQRFLRDQ</sequence>
<dbReference type="Pfam" id="PF02179">
    <property type="entry name" value="BAG"/>
    <property type="match status" value="1"/>
</dbReference>
<keyword evidence="1" id="KW-0143">Chaperone</keyword>
<dbReference type="InterPro" id="IPR040400">
    <property type="entry name" value="BAG5/6/7/8"/>
</dbReference>
<accession>A0A2G2ZZ65</accession>
<keyword evidence="4" id="KW-1185">Reference proteome</keyword>
<dbReference type="SUPFAM" id="SSF63491">
    <property type="entry name" value="BAG domain"/>
    <property type="match status" value="1"/>
</dbReference>
<dbReference type="Gramene" id="PHT87258">
    <property type="protein sequence ID" value="PHT87258"/>
    <property type="gene ID" value="T459_09364"/>
</dbReference>
<dbReference type="Proteomes" id="UP000222542">
    <property type="component" value="Unassembled WGS sequence"/>
</dbReference>
<dbReference type="PROSITE" id="PS51035">
    <property type="entry name" value="BAG"/>
    <property type="match status" value="1"/>
</dbReference>
<reference evidence="3 4" key="1">
    <citation type="journal article" date="2014" name="Nat. Genet.">
        <title>Genome sequence of the hot pepper provides insights into the evolution of pungency in Capsicum species.</title>
        <authorList>
            <person name="Kim S."/>
            <person name="Park M."/>
            <person name="Yeom S.I."/>
            <person name="Kim Y.M."/>
            <person name="Lee J.M."/>
            <person name="Lee H.A."/>
            <person name="Seo E."/>
            <person name="Choi J."/>
            <person name="Cheong K."/>
            <person name="Kim K.T."/>
            <person name="Jung K."/>
            <person name="Lee G.W."/>
            <person name="Oh S.K."/>
            <person name="Bae C."/>
            <person name="Kim S.B."/>
            <person name="Lee H.Y."/>
            <person name="Kim S.Y."/>
            <person name="Kim M.S."/>
            <person name="Kang B.C."/>
            <person name="Jo Y.D."/>
            <person name="Yang H.B."/>
            <person name="Jeong H.J."/>
            <person name="Kang W.H."/>
            <person name="Kwon J.K."/>
            <person name="Shin C."/>
            <person name="Lim J.Y."/>
            <person name="Park J.H."/>
            <person name="Huh J.H."/>
            <person name="Kim J.S."/>
            <person name="Kim B.D."/>
            <person name="Cohen O."/>
            <person name="Paran I."/>
            <person name="Suh M.C."/>
            <person name="Lee S.B."/>
            <person name="Kim Y.K."/>
            <person name="Shin Y."/>
            <person name="Noh S.J."/>
            <person name="Park J."/>
            <person name="Seo Y.S."/>
            <person name="Kwon S.Y."/>
            <person name="Kim H.A."/>
            <person name="Park J.M."/>
            <person name="Kim H.J."/>
            <person name="Choi S.B."/>
            <person name="Bosland P.W."/>
            <person name="Reeves G."/>
            <person name="Jo S.H."/>
            <person name="Lee B.W."/>
            <person name="Cho H.T."/>
            <person name="Choi H.S."/>
            <person name="Lee M.S."/>
            <person name="Yu Y."/>
            <person name="Do Choi Y."/>
            <person name="Park B.S."/>
            <person name="van Deynze A."/>
            <person name="Ashrafi H."/>
            <person name="Hill T."/>
            <person name="Kim W.T."/>
            <person name="Pai H.S."/>
            <person name="Ahn H.K."/>
            <person name="Yeam I."/>
            <person name="Giovannoni J.J."/>
            <person name="Rose J.K."/>
            <person name="Sorensen I."/>
            <person name="Lee S.J."/>
            <person name="Kim R.W."/>
            <person name="Choi I.Y."/>
            <person name="Choi B.S."/>
            <person name="Lim J.S."/>
            <person name="Lee Y.H."/>
            <person name="Choi D."/>
        </authorList>
    </citation>
    <scope>NUCLEOTIDE SEQUENCE [LARGE SCALE GENOMIC DNA]</scope>
    <source>
        <strain evidence="4">cv. CM334</strain>
    </source>
</reference>
<dbReference type="PANTHER" id="PTHR33322">
    <property type="entry name" value="BAG DOMAIN CONTAINING PROTEIN, EXPRESSED"/>
    <property type="match status" value="1"/>
</dbReference>
<evidence type="ECO:0000313" key="3">
    <source>
        <dbReference type="EMBL" id="PHT87258.1"/>
    </source>
</evidence>
<organism evidence="3 4">
    <name type="scientific">Capsicum annuum</name>
    <name type="common">Capsicum pepper</name>
    <dbReference type="NCBI Taxonomy" id="4072"/>
    <lineage>
        <taxon>Eukaryota</taxon>
        <taxon>Viridiplantae</taxon>
        <taxon>Streptophyta</taxon>
        <taxon>Embryophyta</taxon>
        <taxon>Tracheophyta</taxon>
        <taxon>Spermatophyta</taxon>
        <taxon>Magnoliopsida</taxon>
        <taxon>eudicotyledons</taxon>
        <taxon>Gunneridae</taxon>
        <taxon>Pentapetalae</taxon>
        <taxon>asterids</taxon>
        <taxon>lamiids</taxon>
        <taxon>Solanales</taxon>
        <taxon>Solanaceae</taxon>
        <taxon>Solanoideae</taxon>
        <taxon>Capsiceae</taxon>
        <taxon>Capsicum</taxon>
    </lineage>
</organism>
<evidence type="ECO:0000256" key="1">
    <source>
        <dbReference type="ARBA" id="ARBA00023186"/>
    </source>
</evidence>
<dbReference type="InterPro" id="IPR046769">
    <property type="entry name" value="DOCKER_Lobe_A"/>
</dbReference>
<evidence type="ECO:0000259" key="2">
    <source>
        <dbReference type="PROSITE" id="PS51035"/>
    </source>
</evidence>
<dbReference type="GO" id="GO:0051087">
    <property type="term" value="F:protein-folding chaperone binding"/>
    <property type="evidence" value="ECO:0007669"/>
    <property type="project" value="InterPro"/>
</dbReference>